<dbReference type="AlphaFoldDB" id="A0A1Y2GCJ3"/>
<dbReference type="NCBIfam" id="TIGR00229">
    <property type="entry name" value="sensory_box"/>
    <property type="match status" value="1"/>
</dbReference>
<name>A0A1Y2GCJ3_9FUNG</name>
<dbReference type="InterPro" id="IPR013655">
    <property type="entry name" value="PAS_fold_3"/>
</dbReference>
<dbReference type="Pfam" id="PF08447">
    <property type="entry name" value="PAS_3"/>
    <property type="match status" value="1"/>
</dbReference>
<dbReference type="STRING" id="64571.A0A1Y2GCJ3"/>
<dbReference type="CDD" id="cd00130">
    <property type="entry name" value="PAS"/>
    <property type="match status" value="2"/>
</dbReference>
<evidence type="ECO:0000259" key="2">
    <source>
        <dbReference type="PROSITE" id="PS50112"/>
    </source>
</evidence>
<keyword evidence="4" id="KW-1185">Reference proteome</keyword>
<organism evidence="3 4">
    <name type="scientific">Lobosporangium transversale</name>
    <dbReference type="NCBI Taxonomy" id="64571"/>
    <lineage>
        <taxon>Eukaryota</taxon>
        <taxon>Fungi</taxon>
        <taxon>Fungi incertae sedis</taxon>
        <taxon>Mucoromycota</taxon>
        <taxon>Mortierellomycotina</taxon>
        <taxon>Mortierellomycetes</taxon>
        <taxon>Mortierellales</taxon>
        <taxon>Mortierellaceae</taxon>
        <taxon>Lobosporangium</taxon>
    </lineage>
</organism>
<dbReference type="Gene3D" id="3.30.450.20">
    <property type="entry name" value="PAS domain"/>
    <property type="match status" value="1"/>
</dbReference>
<dbReference type="SUPFAM" id="SSF55785">
    <property type="entry name" value="PYP-like sensor domain (PAS domain)"/>
    <property type="match status" value="1"/>
</dbReference>
<reference evidence="3 4" key="1">
    <citation type="submission" date="2016-07" db="EMBL/GenBank/DDBJ databases">
        <title>Pervasive Adenine N6-methylation of Active Genes in Fungi.</title>
        <authorList>
            <consortium name="DOE Joint Genome Institute"/>
            <person name="Mondo S.J."/>
            <person name="Dannebaum R.O."/>
            <person name="Kuo R.C."/>
            <person name="Labutti K."/>
            <person name="Haridas S."/>
            <person name="Kuo A."/>
            <person name="Salamov A."/>
            <person name="Ahrendt S.R."/>
            <person name="Lipzen A."/>
            <person name="Sullivan W."/>
            <person name="Andreopoulos W.B."/>
            <person name="Clum A."/>
            <person name="Lindquist E."/>
            <person name="Daum C."/>
            <person name="Ramamoorthy G.K."/>
            <person name="Gryganskyi A."/>
            <person name="Culley D."/>
            <person name="Magnuson J.K."/>
            <person name="James T.Y."/>
            <person name="O'Malley M.A."/>
            <person name="Stajich J.E."/>
            <person name="Spatafora J.W."/>
            <person name="Visel A."/>
            <person name="Grigoriev I.V."/>
        </authorList>
    </citation>
    <scope>NUCLEOTIDE SEQUENCE [LARGE SCALE GENOMIC DNA]</scope>
    <source>
        <strain evidence="3 4">NRRL 3116</strain>
    </source>
</reference>
<proteinExistence type="predicted"/>
<evidence type="ECO:0000313" key="4">
    <source>
        <dbReference type="Proteomes" id="UP000193648"/>
    </source>
</evidence>
<sequence>MFVVDNFISFHDLTPSGNFLWASSSIEACLGYDPEEVVGWNAYDVIHPEDFSHVKVVHGESMMNEMVGTQVLLRIRHKNGEYVQCMVLFSICYDYIVSCFTLVDQSAGSIRKVGTYSAAMTSLVGSKEEEFARIRRHHQAFRANTWNPDSLELEPRVCMLLNRFSRSLCIMYASPSCEMILKIDSDLVVGKPFLLYVRSDDLGRFVEQVDIAKSSSAVTHMKLWFQSPDSRQEIPCEIMLFGAADGMIAILRRCKPFVRKYLITEAPPSEYFASASSANSSFTYHTDISSGYNRCSNNNDSYTFNVDSNFNVSSSCSNSQSNSDCNINNRGDPRLKYMYSIDDRSARYRTSNSSVESAASSYSSSTSGSSFNHLGHRAYGAPLRNLPIGSINSIRNLDNGQNELRPLTSIKGDEVQIVDSDTALPEGYRLRRHHVVEPDVEETGLEEYIDSLALHEELQGKHCKDTFKVPRDIYTGSIDVFDTVDDDGCNSKYPYFEEEYEELQMPSSRVVR</sequence>
<evidence type="ECO:0000313" key="3">
    <source>
        <dbReference type="EMBL" id="ORZ07030.1"/>
    </source>
</evidence>
<dbReference type="Proteomes" id="UP000193648">
    <property type="component" value="Unassembled WGS sequence"/>
</dbReference>
<dbReference type="InterPro" id="IPR035965">
    <property type="entry name" value="PAS-like_dom_sf"/>
</dbReference>
<feature type="compositionally biased region" description="Low complexity" evidence="1">
    <location>
        <begin position="351"/>
        <end position="370"/>
    </location>
</feature>
<dbReference type="InParanoid" id="A0A1Y2GCJ3"/>
<accession>A0A1Y2GCJ3</accession>
<comment type="caution">
    <text evidence="3">The sequence shown here is derived from an EMBL/GenBank/DDBJ whole genome shotgun (WGS) entry which is preliminary data.</text>
</comment>
<dbReference type="GeneID" id="33567225"/>
<protein>
    <recommendedName>
        <fullName evidence="2">PAS domain-containing protein</fullName>
    </recommendedName>
</protein>
<evidence type="ECO:0000256" key="1">
    <source>
        <dbReference type="SAM" id="MobiDB-lite"/>
    </source>
</evidence>
<dbReference type="EMBL" id="MCFF01000043">
    <property type="protein sequence ID" value="ORZ07030.1"/>
    <property type="molecule type" value="Genomic_DNA"/>
</dbReference>
<dbReference type="InterPro" id="IPR000014">
    <property type="entry name" value="PAS"/>
</dbReference>
<dbReference type="PROSITE" id="PS50112">
    <property type="entry name" value="PAS"/>
    <property type="match status" value="1"/>
</dbReference>
<dbReference type="RefSeq" id="XP_021877826.1">
    <property type="nucleotide sequence ID" value="XM_022025381.1"/>
</dbReference>
<feature type="domain" description="PAS" evidence="2">
    <location>
        <begin position="16"/>
        <end position="65"/>
    </location>
</feature>
<dbReference type="OrthoDB" id="447251at2759"/>
<gene>
    <name evidence="3" type="ORF">BCR41DRAFT_360512</name>
</gene>
<dbReference type="SMART" id="SM00091">
    <property type="entry name" value="PAS"/>
    <property type="match status" value="2"/>
</dbReference>
<feature type="region of interest" description="Disordered" evidence="1">
    <location>
        <begin position="350"/>
        <end position="370"/>
    </location>
</feature>